<sequence>MSAIKQQATRPKRRYRKRTTKNCVQLDGIDMLTSKLQKLRSHIVGKQKKLSLEEKIIRNNLKTQSHQEEPNFLQEEKIFPSLFRSQTEQSEIPFIFEDNLENDYELEFLDQIQFDLNSENELETETEHAFFETAINKEQEEELFSMFNNSLQNSQEFNGLEYDGLDAFVSDIEFEQMLI</sequence>
<organism evidence="1 3">
    <name type="scientific">Anaeramoeba flamelloides</name>
    <dbReference type="NCBI Taxonomy" id="1746091"/>
    <lineage>
        <taxon>Eukaryota</taxon>
        <taxon>Metamonada</taxon>
        <taxon>Anaeramoebidae</taxon>
        <taxon>Anaeramoeba</taxon>
    </lineage>
</organism>
<name>A0AAV7YJ77_9EUKA</name>
<dbReference type="Proteomes" id="UP001150062">
    <property type="component" value="Unassembled WGS sequence"/>
</dbReference>
<dbReference type="Proteomes" id="UP001146793">
    <property type="component" value="Unassembled WGS sequence"/>
</dbReference>
<dbReference type="EMBL" id="JAOAOG010000326">
    <property type="protein sequence ID" value="KAJ6228630.1"/>
    <property type="molecule type" value="Genomic_DNA"/>
</dbReference>
<evidence type="ECO:0000313" key="4">
    <source>
        <dbReference type="Proteomes" id="UP001150062"/>
    </source>
</evidence>
<gene>
    <name evidence="1" type="ORF">M0812_27111</name>
    <name evidence="2" type="ORF">M0813_08667</name>
</gene>
<protein>
    <submittedName>
        <fullName evidence="1">Uncharacterized protein</fullName>
    </submittedName>
</protein>
<dbReference type="EMBL" id="JANTQA010000063">
    <property type="protein sequence ID" value="KAJ3427524.1"/>
    <property type="molecule type" value="Genomic_DNA"/>
</dbReference>
<proteinExistence type="predicted"/>
<evidence type="ECO:0000313" key="3">
    <source>
        <dbReference type="Proteomes" id="UP001146793"/>
    </source>
</evidence>
<accession>A0AAV7YJ77</accession>
<reference evidence="1" key="2">
    <citation type="submission" date="2022-08" db="EMBL/GenBank/DDBJ databases">
        <title>Novel sulphate-reducing endosymbionts in the free-living metamonad Anaeramoeba.</title>
        <authorList>
            <person name="Jerlstrom-Hultqvist J."/>
            <person name="Cepicka I."/>
            <person name="Gallot-Lavallee L."/>
            <person name="Salas-Leiva D."/>
            <person name="Curtis B.A."/>
            <person name="Zahonova K."/>
            <person name="Pipaliya S."/>
            <person name="Dacks J."/>
            <person name="Roger A.J."/>
        </authorList>
    </citation>
    <scope>NUCLEOTIDE SEQUENCE</scope>
    <source>
        <strain evidence="1">Busselton2</strain>
    </source>
</reference>
<evidence type="ECO:0000313" key="2">
    <source>
        <dbReference type="EMBL" id="KAJ6228630.1"/>
    </source>
</evidence>
<comment type="caution">
    <text evidence="1">The sequence shown here is derived from an EMBL/GenBank/DDBJ whole genome shotgun (WGS) entry which is preliminary data.</text>
</comment>
<evidence type="ECO:0000313" key="1">
    <source>
        <dbReference type="EMBL" id="KAJ3427524.1"/>
    </source>
</evidence>
<keyword evidence="4" id="KW-1185">Reference proteome</keyword>
<reference evidence="2" key="1">
    <citation type="submission" date="2022-08" db="EMBL/GenBank/DDBJ databases">
        <title>Novel sulfate-reducing endosymbionts in the free-living metamonad Anaeramoeba.</title>
        <authorList>
            <person name="Jerlstrom-Hultqvist J."/>
            <person name="Cepicka I."/>
            <person name="Gallot-Lavallee L."/>
            <person name="Salas-Leiva D."/>
            <person name="Curtis B.A."/>
            <person name="Zahonova K."/>
            <person name="Pipaliya S."/>
            <person name="Dacks J."/>
            <person name="Roger A.J."/>
        </authorList>
    </citation>
    <scope>NUCLEOTIDE SEQUENCE</scope>
    <source>
        <strain evidence="2">Schooner1</strain>
    </source>
</reference>
<dbReference type="AlphaFoldDB" id="A0AAV7YJ77"/>